<protein>
    <submittedName>
        <fullName evidence="1">Uncharacterized protein</fullName>
    </submittedName>
</protein>
<dbReference type="EMBL" id="KN122647">
    <property type="protein sequence ID" value="KFO29091.1"/>
    <property type="molecule type" value="Genomic_DNA"/>
</dbReference>
<sequence length="75" mass="8321">MAGPAGSLWASFGTPFRTQELQGMQANKLHEKQEVFPALKLSKQPLKAPSYRLMGEEVAEPDVHGVHVLILDQQH</sequence>
<accession>A0A091E1Z5</accession>
<proteinExistence type="predicted"/>
<name>A0A091E1Z5_FUKDA</name>
<gene>
    <name evidence="1" type="ORF">H920_09461</name>
</gene>
<evidence type="ECO:0000313" key="2">
    <source>
        <dbReference type="Proteomes" id="UP000028990"/>
    </source>
</evidence>
<dbReference type="Proteomes" id="UP000028990">
    <property type="component" value="Unassembled WGS sequence"/>
</dbReference>
<evidence type="ECO:0000313" key="1">
    <source>
        <dbReference type="EMBL" id="KFO29091.1"/>
    </source>
</evidence>
<reference evidence="1 2" key="1">
    <citation type="submission" date="2013-11" db="EMBL/GenBank/DDBJ databases">
        <title>The Damaraland mole rat (Fukomys damarensis) genome and evolution of African mole rats.</title>
        <authorList>
            <person name="Gladyshev V.N."/>
            <person name="Fang X."/>
        </authorList>
    </citation>
    <scope>NUCLEOTIDE SEQUENCE [LARGE SCALE GENOMIC DNA]</scope>
    <source>
        <tissue evidence="1">Liver</tissue>
    </source>
</reference>
<organism evidence="1 2">
    <name type="scientific">Fukomys damarensis</name>
    <name type="common">Damaraland mole rat</name>
    <name type="synonym">Cryptomys damarensis</name>
    <dbReference type="NCBI Taxonomy" id="885580"/>
    <lineage>
        <taxon>Eukaryota</taxon>
        <taxon>Metazoa</taxon>
        <taxon>Chordata</taxon>
        <taxon>Craniata</taxon>
        <taxon>Vertebrata</taxon>
        <taxon>Euteleostomi</taxon>
        <taxon>Mammalia</taxon>
        <taxon>Eutheria</taxon>
        <taxon>Euarchontoglires</taxon>
        <taxon>Glires</taxon>
        <taxon>Rodentia</taxon>
        <taxon>Hystricomorpha</taxon>
        <taxon>Bathyergidae</taxon>
        <taxon>Fukomys</taxon>
    </lineage>
</organism>
<dbReference type="AlphaFoldDB" id="A0A091E1Z5"/>
<keyword evidence="2" id="KW-1185">Reference proteome</keyword>